<dbReference type="Pfam" id="PF00079">
    <property type="entry name" value="Serpin"/>
    <property type="match status" value="2"/>
</dbReference>
<feature type="domain" description="Serpin" evidence="5">
    <location>
        <begin position="38"/>
        <end position="371"/>
    </location>
</feature>
<dbReference type="GO" id="GO:0004867">
    <property type="term" value="F:serine-type endopeptidase inhibitor activity"/>
    <property type="evidence" value="ECO:0007669"/>
    <property type="project" value="UniProtKB-KW"/>
</dbReference>
<dbReference type="EMBL" id="JRES01001423">
    <property type="protein sequence ID" value="KNC22999.1"/>
    <property type="molecule type" value="Genomic_DNA"/>
</dbReference>
<dbReference type="InterPro" id="IPR000215">
    <property type="entry name" value="Serpin_fam"/>
</dbReference>
<proteinExistence type="inferred from homology"/>
<evidence type="ECO:0000313" key="7">
    <source>
        <dbReference type="Proteomes" id="UP000037069"/>
    </source>
</evidence>
<dbReference type="Proteomes" id="UP000037069">
    <property type="component" value="Unassembled WGS sequence"/>
</dbReference>
<comment type="similarity">
    <text evidence="3">Belongs to the serpin family.</text>
</comment>
<dbReference type="InterPro" id="IPR042185">
    <property type="entry name" value="Serpin_sf_2"/>
</dbReference>
<dbReference type="InterPro" id="IPR036186">
    <property type="entry name" value="Serpin_sf"/>
</dbReference>
<keyword evidence="1" id="KW-0646">Protease inhibitor</keyword>
<evidence type="ECO:0000256" key="2">
    <source>
        <dbReference type="ARBA" id="ARBA00022900"/>
    </source>
</evidence>
<dbReference type="SUPFAM" id="SSF56574">
    <property type="entry name" value="Serpins"/>
    <property type="match status" value="1"/>
</dbReference>
<sequence length="371" mass="43011">MMINMKYKGQLQFLFLNLLLVLPMSAGGKLEGLEEFGRELFFTLSNYEPAENHIISPLPLATILILLRMDAEKKVAYEITEHLDLAGQPTDKLRESYLNLFEKMNQSQFFDMSINISFVYHEHISENLIMSVDTAIKSWSGYYVCIHSEELANIQTPSGTPVSDSPKVDIIIDTNVHFKNRLLYSITKTDEGVFYPLHGDKIAKTMLHHTAQIRYGEIYYLSATAVEVPYNDGHTYLVILIPNDRKGIVQLQDNLERYPLSNINQYLNNDTLKLIMPALKVEVRFPLYDMFEIMDMASMFTQMCDSMPDIKVTQFDYIASFEINNRTQDEDTYIPDDEEYLEEVPEIIVDHPFIFYIKSDEDDIYFMGKIN</sequence>
<dbReference type="PANTHER" id="PTHR11461:SF372">
    <property type="entry name" value="ACCESSORY GLAND PROTEIN ACP76A-RELATED"/>
    <property type="match status" value="1"/>
</dbReference>
<keyword evidence="2" id="KW-0722">Serine protease inhibitor</keyword>
<dbReference type="PANTHER" id="PTHR11461">
    <property type="entry name" value="SERINE PROTEASE INHIBITOR, SERPIN"/>
    <property type="match status" value="1"/>
</dbReference>
<dbReference type="Gene3D" id="2.30.39.10">
    <property type="entry name" value="Alpha-1-antitrypsin, domain 1"/>
    <property type="match status" value="1"/>
</dbReference>
<keyword evidence="7" id="KW-1185">Reference proteome</keyword>
<dbReference type="InterPro" id="IPR042178">
    <property type="entry name" value="Serpin_sf_1"/>
</dbReference>
<dbReference type="OrthoDB" id="9518664at2759"/>
<feature type="chain" id="PRO_5005535242" description="Serpin domain-containing protein" evidence="4">
    <location>
        <begin position="29"/>
        <end position="371"/>
    </location>
</feature>
<evidence type="ECO:0000259" key="5">
    <source>
        <dbReference type="SMART" id="SM00093"/>
    </source>
</evidence>
<keyword evidence="4" id="KW-0732">Signal</keyword>
<evidence type="ECO:0000256" key="1">
    <source>
        <dbReference type="ARBA" id="ARBA00022690"/>
    </source>
</evidence>
<gene>
    <name evidence="6" type="ORF">FF38_07935</name>
</gene>
<evidence type="ECO:0000256" key="3">
    <source>
        <dbReference type="RuleBase" id="RU000411"/>
    </source>
</evidence>
<dbReference type="AlphaFoldDB" id="A0A0L0BUV3"/>
<comment type="caution">
    <text evidence="6">The sequence shown here is derived from an EMBL/GenBank/DDBJ whole genome shotgun (WGS) entry which is preliminary data.</text>
</comment>
<protein>
    <recommendedName>
        <fullName evidence="5">Serpin domain-containing protein</fullName>
    </recommendedName>
</protein>
<name>A0A0L0BUV3_LUCCU</name>
<dbReference type="GO" id="GO:0005615">
    <property type="term" value="C:extracellular space"/>
    <property type="evidence" value="ECO:0007669"/>
    <property type="project" value="InterPro"/>
</dbReference>
<organism evidence="6 7">
    <name type="scientific">Lucilia cuprina</name>
    <name type="common">Green bottle fly</name>
    <name type="synonym">Australian sheep blowfly</name>
    <dbReference type="NCBI Taxonomy" id="7375"/>
    <lineage>
        <taxon>Eukaryota</taxon>
        <taxon>Metazoa</taxon>
        <taxon>Ecdysozoa</taxon>
        <taxon>Arthropoda</taxon>
        <taxon>Hexapoda</taxon>
        <taxon>Insecta</taxon>
        <taxon>Pterygota</taxon>
        <taxon>Neoptera</taxon>
        <taxon>Endopterygota</taxon>
        <taxon>Diptera</taxon>
        <taxon>Brachycera</taxon>
        <taxon>Muscomorpha</taxon>
        <taxon>Oestroidea</taxon>
        <taxon>Calliphoridae</taxon>
        <taxon>Luciliinae</taxon>
        <taxon>Lucilia</taxon>
    </lineage>
</organism>
<dbReference type="SMART" id="SM00093">
    <property type="entry name" value="SERPIN"/>
    <property type="match status" value="1"/>
</dbReference>
<accession>A0A0L0BUV3</accession>
<evidence type="ECO:0000313" key="6">
    <source>
        <dbReference type="EMBL" id="KNC22999.1"/>
    </source>
</evidence>
<reference evidence="6 7" key="1">
    <citation type="journal article" date="2015" name="Nat. Commun.">
        <title>Lucilia cuprina genome unlocks parasitic fly biology to underpin future interventions.</title>
        <authorList>
            <person name="Anstead C.A."/>
            <person name="Korhonen P.K."/>
            <person name="Young N.D."/>
            <person name="Hall R.S."/>
            <person name="Jex A.R."/>
            <person name="Murali S.C."/>
            <person name="Hughes D.S."/>
            <person name="Lee S.F."/>
            <person name="Perry T."/>
            <person name="Stroehlein A.J."/>
            <person name="Ansell B.R."/>
            <person name="Breugelmans B."/>
            <person name="Hofmann A."/>
            <person name="Qu J."/>
            <person name="Dugan S."/>
            <person name="Lee S.L."/>
            <person name="Chao H."/>
            <person name="Dinh H."/>
            <person name="Han Y."/>
            <person name="Doddapaneni H.V."/>
            <person name="Worley K.C."/>
            <person name="Muzny D.M."/>
            <person name="Ioannidis P."/>
            <person name="Waterhouse R.M."/>
            <person name="Zdobnov E.M."/>
            <person name="James P.J."/>
            <person name="Bagnall N.H."/>
            <person name="Kotze A.C."/>
            <person name="Gibbs R.A."/>
            <person name="Richards S."/>
            <person name="Batterham P."/>
            <person name="Gasser R.B."/>
        </authorList>
    </citation>
    <scope>NUCLEOTIDE SEQUENCE [LARGE SCALE GENOMIC DNA]</scope>
    <source>
        <strain evidence="6 7">LS</strain>
        <tissue evidence="6">Full body</tissue>
    </source>
</reference>
<dbReference type="InterPro" id="IPR023796">
    <property type="entry name" value="Serpin_dom"/>
</dbReference>
<dbReference type="Gene3D" id="3.30.497.10">
    <property type="entry name" value="Antithrombin, subunit I, domain 2"/>
    <property type="match status" value="2"/>
</dbReference>
<dbReference type="PROSITE" id="PS00284">
    <property type="entry name" value="SERPIN"/>
    <property type="match status" value="1"/>
</dbReference>
<evidence type="ECO:0000256" key="4">
    <source>
        <dbReference type="SAM" id="SignalP"/>
    </source>
</evidence>
<dbReference type="InterPro" id="IPR023795">
    <property type="entry name" value="Serpin_CS"/>
</dbReference>
<feature type="signal peptide" evidence="4">
    <location>
        <begin position="1"/>
        <end position="28"/>
    </location>
</feature>